<reference evidence="11 12" key="1">
    <citation type="submission" date="2019-08" db="EMBL/GenBank/DDBJ databases">
        <title>The genome of the soybean aphid Biotype 1, its phylome, world population structure and adaptation to the North American continent.</title>
        <authorList>
            <person name="Giordano R."/>
            <person name="Donthu R.K."/>
            <person name="Hernandez A.G."/>
            <person name="Wright C.L."/>
            <person name="Zimin A.V."/>
        </authorList>
    </citation>
    <scope>NUCLEOTIDE SEQUENCE [LARGE SCALE GENOMIC DNA]</scope>
    <source>
        <tissue evidence="11">Whole aphids</tissue>
    </source>
</reference>
<evidence type="ECO:0000256" key="7">
    <source>
        <dbReference type="ARBA" id="ARBA00023136"/>
    </source>
</evidence>
<dbReference type="GO" id="GO:0005549">
    <property type="term" value="F:odorant binding"/>
    <property type="evidence" value="ECO:0007669"/>
    <property type="project" value="InterPro"/>
</dbReference>
<feature type="transmembrane region" description="Helical" evidence="10">
    <location>
        <begin position="74"/>
        <end position="93"/>
    </location>
</feature>
<dbReference type="PANTHER" id="PTHR21137:SF35">
    <property type="entry name" value="ODORANT RECEPTOR 19A-RELATED"/>
    <property type="match status" value="1"/>
</dbReference>
<proteinExistence type="inferred from homology"/>
<dbReference type="EMBL" id="VYZN01000002">
    <property type="protein sequence ID" value="KAE9544346.1"/>
    <property type="molecule type" value="Genomic_DNA"/>
</dbReference>
<keyword evidence="5 10" id="KW-0552">Olfaction</keyword>
<evidence type="ECO:0000256" key="4">
    <source>
        <dbReference type="ARBA" id="ARBA00022692"/>
    </source>
</evidence>
<keyword evidence="4 10" id="KW-0812">Transmembrane</keyword>
<evidence type="ECO:0000256" key="5">
    <source>
        <dbReference type="ARBA" id="ARBA00022725"/>
    </source>
</evidence>
<feature type="transmembrane region" description="Helical" evidence="10">
    <location>
        <begin position="340"/>
        <end position="360"/>
    </location>
</feature>
<dbReference type="PANTHER" id="PTHR21137">
    <property type="entry name" value="ODORANT RECEPTOR"/>
    <property type="match status" value="1"/>
</dbReference>
<evidence type="ECO:0000256" key="8">
    <source>
        <dbReference type="ARBA" id="ARBA00023170"/>
    </source>
</evidence>
<dbReference type="Proteomes" id="UP000475862">
    <property type="component" value="Unassembled WGS sequence"/>
</dbReference>
<dbReference type="Pfam" id="PF02949">
    <property type="entry name" value="7tm_6"/>
    <property type="match status" value="1"/>
</dbReference>
<dbReference type="OrthoDB" id="7548151at2759"/>
<comment type="subcellular location">
    <subcellularLocation>
        <location evidence="1 10">Cell membrane</location>
        <topology evidence="1 10">Multi-pass membrane protein</topology>
    </subcellularLocation>
</comment>
<evidence type="ECO:0000256" key="3">
    <source>
        <dbReference type="ARBA" id="ARBA00022606"/>
    </source>
</evidence>
<dbReference type="AlphaFoldDB" id="A0A6G0U7Z9"/>
<feature type="transmembrane region" description="Helical" evidence="10">
    <location>
        <begin position="130"/>
        <end position="152"/>
    </location>
</feature>
<dbReference type="GO" id="GO:0007165">
    <property type="term" value="P:signal transduction"/>
    <property type="evidence" value="ECO:0007669"/>
    <property type="project" value="UniProtKB-KW"/>
</dbReference>
<dbReference type="InterPro" id="IPR004117">
    <property type="entry name" value="7tm6_olfct_rcpt"/>
</dbReference>
<feature type="transmembrane region" description="Helical" evidence="10">
    <location>
        <begin position="192"/>
        <end position="215"/>
    </location>
</feature>
<keyword evidence="2" id="KW-1003">Cell membrane</keyword>
<sequence>MDVREENKHVFNIWLAKRVGLYQMFDPGTARYRGKNVYHIALTFIVLYLGVIATMMNVSGIYYWKDNMLISIDYFWKAEIWLFVFFKMWIVVYRSTDIWDCLSITRYGFTSFGYRNTRTLDRWRERSVRFTTAVTVIYLTSLVFYLAGSLAFREDVILVKNHDGSVGYYRQNVMNFYFVVSDSTYNAHYNTFFFVEAATAVLLTMLFLIFDILLITMCFATCCQMQLVSCEFESFGHDKPLDDDPRRSPIGEYECSDYTDERQNVFKERVSMYYDELKTIVLDHQAVIKKYENLLSLFELAMLLQIFVSSITLIILWFIFIMSFSNDDRFVVSDITVKKIIFLIPSLSYQIYMECYLFGLSHNQKDSVIFALYSSNWTEMCMRCKKLILLTMEMNNANRIKLKFTKTKIVNLEMFFKVSNSLIIIELIL</sequence>
<feature type="transmembrane region" description="Helical" evidence="10">
    <location>
        <begin position="297"/>
        <end position="320"/>
    </location>
</feature>
<evidence type="ECO:0000256" key="10">
    <source>
        <dbReference type="RuleBase" id="RU351113"/>
    </source>
</evidence>
<evidence type="ECO:0000256" key="6">
    <source>
        <dbReference type="ARBA" id="ARBA00022989"/>
    </source>
</evidence>
<accession>A0A6G0U7Z9</accession>
<keyword evidence="12" id="KW-1185">Reference proteome</keyword>
<protein>
    <recommendedName>
        <fullName evidence="10">Odorant receptor</fullName>
    </recommendedName>
</protein>
<comment type="caution">
    <text evidence="10">Lacks conserved residue(s) required for the propagation of feature annotation.</text>
</comment>
<keyword evidence="9 10" id="KW-0807">Transducer</keyword>
<comment type="caution">
    <text evidence="11">The sequence shown here is derived from an EMBL/GenBank/DDBJ whole genome shotgun (WGS) entry which is preliminary data.</text>
</comment>
<evidence type="ECO:0000256" key="2">
    <source>
        <dbReference type="ARBA" id="ARBA00022475"/>
    </source>
</evidence>
<evidence type="ECO:0000256" key="9">
    <source>
        <dbReference type="ARBA" id="ARBA00023224"/>
    </source>
</evidence>
<keyword evidence="8 10" id="KW-0675">Receptor</keyword>
<evidence type="ECO:0000313" key="11">
    <source>
        <dbReference type="EMBL" id="KAE9544346.1"/>
    </source>
</evidence>
<feature type="transmembrane region" description="Helical" evidence="10">
    <location>
        <begin position="40"/>
        <end position="62"/>
    </location>
</feature>
<gene>
    <name evidence="11" type="ORF">AGLY_001525</name>
</gene>
<keyword evidence="6 10" id="KW-1133">Transmembrane helix</keyword>
<comment type="similarity">
    <text evidence="10">Belongs to the insect chemoreceptor superfamily. Heteromeric odorant receptor channel (TC 1.A.69) family.</text>
</comment>
<dbReference type="GO" id="GO:0004984">
    <property type="term" value="F:olfactory receptor activity"/>
    <property type="evidence" value="ECO:0007669"/>
    <property type="project" value="InterPro"/>
</dbReference>
<name>A0A6G0U7Z9_APHGL</name>
<evidence type="ECO:0000256" key="1">
    <source>
        <dbReference type="ARBA" id="ARBA00004651"/>
    </source>
</evidence>
<keyword evidence="7 10" id="KW-0472">Membrane</keyword>
<dbReference type="GO" id="GO:0005886">
    <property type="term" value="C:plasma membrane"/>
    <property type="evidence" value="ECO:0007669"/>
    <property type="project" value="UniProtKB-SubCell"/>
</dbReference>
<organism evidence="11 12">
    <name type="scientific">Aphis glycines</name>
    <name type="common">Soybean aphid</name>
    <dbReference type="NCBI Taxonomy" id="307491"/>
    <lineage>
        <taxon>Eukaryota</taxon>
        <taxon>Metazoa</taxon>
        <taxon>Ecdysozoa</taxon>
        <taxon>Arthropoda</taxon>
        <taxon>Hexapoda</taxon>
        <taxon>Insecta</taxon>
        <taxon>Pterygota</taxon>
        <taxon>Neoptera</taxon>
        <taxon>Paraneoptera</taxon>
        <taxon>Hemiptera</taxon>
        <taxon>Sternorrhyncha</taxon>
        <taxon>Aphidomorpha</taxon>
        <taxon>Aphidoidea</taxon>
        <taxon>Aphididae</taxon>
        <taxon>Aphidini</taxon>
        <taxon>Aphis</taxon>
        <taxon>Aphis</taxon>
    </lineage>
</organism>
<evidence type="ECO:0000313" key="12">
    <source>
        <dbReference type="Proteomes" id="UP000475862"/>
    </source>
</evidence>
<keyword evidence="3 10" id="KW-0716">Sensory transduction</keyword>